<accession>A0A816YE19</accession>
<evidence type="ECO:0000313" key="3">
    <source>
        <dbReference type="Proteomes" id="UP000663824"/>
    </source>
</evidence>
<dbReference type="Proteomes" id="UP000676336">
    <property type="component" value="Unassembled WGS sequence"/>
</dbReference>
<dbReference type="AlphaFoldDB" id="A0A816YE19"/>
<gene>
    <name evidence="1" type="ORF">MBJ925_LOCUS32825</name>
    <name evidence="2" type="ORF">SMN809_LOCUS34486</name>
</gene>
<dbReference type="EMBL" id="CAJOBI010079333">
    <property type="protein sequence ID" value="CAF4491232.1"/>
    <property type="molecule type" value="Genomic_DNA"/>
</dbReference>
<dbReference type="Proteomes" id="UP000663824">
    <property type="component" value="Unassembled WGS sequence"/>
</dbReference>
<sequence>NFKYRQRRTKPTYQNRRRHQCYCRQCLSTSQMTTSVVDMNLRERNFPPHYWLQLHNHTINPLPSPPAKKPRHLSKIIINKCLAALSPHIQKFIYGGAIDKRKGEVRSNKFPLSPEQFAALKDVGVTHKYEYVVLLQQELQLQYDFEYKGYHRGIKNIPYRVQKQKPVIADKVNLDYKPILNNNSTNNSHNDINYNNKATVFHHEDSVNFLMYDTVYNSGELAESQKERVPIHSYVKILMMYLA</sequence>
<proteinExistence type="predicted"/>
<organism evidence="1 3">
    <name type="scientific">Rotaria magnacalcarata</name>
    <dbReference type="NCBI Taxonomy" id="392030"/>
    <lineage>
        <taxon>Eukaryota</taxon>
        <taxon>Metazoa</taxon>
        <taxon>Spiralia</taxon>
        <taxon>Gnathifera</taxon>
        <taxon>Rotifera</taxon>
        <taxon>Eurotatoria</taxon>
        <taxon>Bdelloidea</taxon>
        <taxon>Philodinida</taxon>
        <taxon>Philodinidae</taxon>
        <taxon>Rotaria</taxon>
    </lineage>
</organism>
<dbReference type="EMBL" id="CAJNRE010017977">
    <property type="protein sequence ID" value="CAF2159115.1"/>
    <property type="molecule type" value="Genomic_DNA"/>
</dbReference>
<evidence type="ECO:0000313" key="2">
    <source>
        <dbReference type="EMBL" id="CAF4491232.1"/>
    </source>
</evidence>
<comment type="caution">
    <text evidence="1">The sequence shown here is derived from an EMBL/GenBank/DDBJ whole genome shotgun (WGS) entry which is preliminary data.</text>
</comment>
<feature type="non-terminal residue" evidence="1">
    <location>
        <position position="1"/>
    </location>
</feature>
<evidence type="ECO:0000313" key="1">
    <source>
        <dbReference type="EMBL" id="CAF2159115.1"/>
    </source>
</evidence>
<reference evidence="1" key="1">
    <citation type="submission" date="2021-02" db="EMBL/GenBank/DDBJ databases">
        <authorList>
            <person name="Nowell W R."/>
        </authorList>
    </citation>
    <scope>NUCLEOTIDE SEQUENCE</scope>
</reference>
<name>A0A816YE19_9BILA</name>
<protein>
    <submittedName>
        <fullName evidence="1">Uncharacterized protein</fullName>
    </submittedName>
</protein>